<dbReference type="Proteomes" id="UP000317494">
    <property type="component" value="Unassembled WGS sequence"/>
</dbReference>
<dbReference type="GO" id="GO:0035267">
    <property type="term" value="C:NuA4 histone acetyltransferase complex"/>
    <property type="evidence" value="ECO:0007669"/>
    <property type="project" value="TreeGrafter"/>
</dbReference>
<feature type="compositionally biased region" description="Low complexity" evidence="8">
    <location>
        <begin position="318"/>
        <end position="338"/>
    </location>
</feature>
<dbReference type="PIRSF" id="PIRSF038133">
    <property type="entry name" value="HAT_Nua4_EAF3/MRG15"/>
    <property type="match status" value="1"/>
</dbReference>
<dbReference type="CDD" id="cd18983">
    <property type="entry name" value="CBD_MSL3_like"/>
    <property type="match status" value="1"/>
</dbReference>
<dbReference type="SMART" id="SM00298">
    <property type="entry name" value="CHROMO"/>
    <property type="match status" value="1"/>
</dbReference>
<evidence type="ECO:0000256" key="3">
    <source>
        <dbReference type="ARBA" id="ARBA00018505"/>
    </source>
</evidence>
<evidence type="ECO:0000256" key="6">
    <source>
        <dbReference type="ARBA" id="ARBA00023163"/>
    </source>
</evidence>
<dbReference type="PANTHER" id="PTHR10880">
    <property type="entry name" value="MORTALITY FACTOR 4-LIKE PROTEIN"/>
    <property type="match status" value="1"/>
</dbReference>
<evidence type="ECO:0000256" key="5">
    <source>
        <dbReference type="ARBA" id="ARBA00023015"/>
    </source>
</evidence>
<evidence type="ECO:0000313" key="10">
    <source>
        <dbReference type="EMBL" id="TPX31754.1"/>
    </source>
</evidence>
<dbReference type="InterPro" id="IPR016197">
    <property type="entry name" value="Chromo-like_dom_sf"/>
</dbReference>
<comment type="caution">
    <text evidence="10">The sequence shown here is derived from an EMBL/GenBank/DDBJ whole genome shotgun (WGS) entry which is preliminary data.</text>
</comment>
<feature type="region of interest" description="Disordered" evidence="8">
    <location>
        <begin position="87"/>
        <end position="127"/>
    </location>
</feature>
<dbReference type="VEuPathDB" id="FungiDB:SeMB42_g07707"/>
<dbReference type="AlphaFoldDB" id="A0A507C119"/>
<evidence type="ECO:0000259" key="9">
    <source>
        <dbReference type="SMART" id="SM00298"/>
    </source>
</evidence>
<keyword evidence="11" id="KW-1185">Reference proteome</keyword>
<dbReference type="InterPro" id="IPR053820">
    <property type="entry name" value="MSL3_chromo-like"/>
</dbReference>
<comment type="subcellular location">
    <subcellularLocation>
        <location evidence="1">Nucleus</location>
    </subcellularLocation>
</comment>
<dbReference type="PROSITE" id="PS51640">
    <property type="entry name" value="MRG"/>
    <property type="match status" value="1"/>
</dbReference>
<dbReference type="EMBL" id="QEAN01000599">
    <property type="protein sequence ID" value="TPX31754.1"/>
    <property type="molecule type" value="Genomic_DNA"/>
</dbReference>
<sequence>MSITEEGSPQRSSMLFKEDEAVLCFHGPLLYEAKVLKAELWTEQSSEELGPHYYIHYKGWKNKWDEWVPEERVLKINEENLKRQADLKSNVEGKKGGPKVGPGAGVTPRSVEERAASKRKKEDQAAKEEEFIKRPEIKIPIPDALKVQLVDDWENITKNGKLVPLPRSPTIAQLLDLYRESIKSKKTVARDSRADDIVAEITEGLKQYFNRALGNVLLYRQERTQYQEQLRKLQQVHDGTAHSTGNSRNDIAGKTMADIYGAEHLLRLFVQMPNLIAHTNMDQDATEILKDHFVNILNFMARNMKELFLDYAALNNPSSQPVSNSSTASASPANVPPAGTVAAGEDVDMKDTATGPPA</sequence>
<name>A0A507C119_9FUNG</name>
<dbReference type="InterPro" id="IPR008676">
    <property type="entry name" value="MRG"/>
</dbReference>
<evidence type="ECO:0000313" key="11">
    <source>
        <dbReference type="Proteomes" id="UP000317494"/>
    </source>
</evidence>
<keyword evidence="5" id="KW-0805">Transcription regulation</keyword>
<reference evidence="10 11" key="1">
    <citation type="journal article" date="2019" name="Sci. Rep.">
        <title>Comparative genomics of chytrid fungi reveal insights into the obligate biotrophic and pathogenic lifestyle of Synchytrium endobioticum.</title>
        <authorList>
            <person name="van de Vossenberg B.T.L.H."/>
            <person name="Warris S."/>
            <person name="Nguyen H.D.T."/>
            <person name="van Gent-Pelzer M.P.E."/>
            <person name="Joly D.L."/>
            <person name="van de Geest H.C."/>
            <person name="Bonants P.J.M."/>
            <person name="Smith D.S."/>
            <person name="Levesque C.A."/>
            <person name="van der Lee T.A.J."/>
        </authorList>
    </citation>
    <scope>NUCLEOTIDE SEQUENCE [LARGE SCALE GENOMIC DNA]</scope>
    <source>
        <strain evidence="10 11">MB42</strain>
    </source>
</reference>
<dbReference type="PANTHER" id="PTHR10880:SF15">
    <property type="entry name" value="MSL COMPLEX SUBUNIT 3"/>
    <property type="match status" value="1"/>
</dbReference>
<dbReference type="Pfam" id="PF22732">
    <property type="entry name" value="MSL3_chromo-like"/>
    <property type="match status" value="1"/>
</dbReference>
<keyword evidence="4" id="KW-0156">Chromatin regulator</keyword>
<evidence type="ECO:0000256" key="1">
    <source>
        <dbReference type="ARBA" id="ARBA00004123"/>
    </source>
</evidence>
<dbReference type="Gene3D" id="1.10.274.30">
    <property type="entry name" value="MRG domain"/>
    <property type="match status" value="1"/>
</dbReference>
<dbReference type="Pfam" id="PF05712">
    <property type="entry name" value="MRG"/>
    <property type="match status" value="1"/>
</dbReference>
<feature type="compositionally biased region" description="Basic and acidic residues" evidence="8">
    <location>
        <begin position="110"/>
        <end position="127"/>
    </location>
</feature>
<comment type="similarity">
    <text evidence="2">Belongs to the MRG family.</text>
</comment>
<dbReference type="GO" id="GO:0006325">
    <property type="term" value="P:chromatin organization"/>
    <property type="evidence" value="ECO:0007669"/>
    <property type="project" value="UniProtKB-KW"/>
</dbReference>
<feature type="domain" description="Chromo" evidence="9">
    <location>
        <begin position="30"/>
        <end position="89"/>
    </location>
</feature>
<gene>
    <name evidence="10" type="ORF">SeMB42_g07707</name>
</gene>
<dbReference type="Gene3D" id="2.30.30.140">
    <property type="match status" value="1"/>
</dbReference>
<evidence type="ECO:0000256" key="4">
    <source>
        <dbReference type="ARBA" id="ARBA00022853"/>
    </source>
</evidence>
<dbReference type="GO" id="GO:0032221">
    <property type="term" value="C:Rpd3S complex"/>
    <property type="evidence" value="ECO:0007669"/>
    <property type="project" value="TreeGrafter"/>
</dbReference>
<evidence type="ECO:0000256" key="8">
    <source>
        <dbReference type="SAM" id="MobiDB-lite"/>
    </source>
</evidence>
<protein>
    <recommendedName>
        <fullName evidence="3">Chromatin modification-related protein EAF3</fullName>
    </recommendedName>
</protein>
<evidence type="ECO:0000256" key="7">
    <source>
        <dbReference type="ARBA" id="ARBA00023242"/>
    </source>
</evidence>
<dbReference type="STRING" id="286115.A0A507C119"/>
<dbReference type="InterPro" id="IPR000953">
    <property type="entry name" value="Chromo/chromo_shadow_dom"/>
</dbReference>
<dbReference type="InterPro" id="IPR038217">
    <property type="entry name" value="MRG_C_sf"/>
</dbReference>
<dbReference type="InterPro" id="IPR026541">
    <property type="entry name" value="MRG_dom"/>
</dbReference>
<feature type="region of interest" description="Disordered" evidence="8">
    <location>
        <begin position="318"/>
        <end position="358"/>
    </location>
</feature>
<keyword evidence="6" id="KW-0804">Transcription</keyword>
<proteinExistence type="inferred from homology"/>
<accession>A0A507C119</accession>
<evidence type="ECO:0000256" key="2">
    <source>
        <dbReference type="ARBA" id="ARBA00009093"/>
    </source>
</evidence>
<keyword evidence="7" id="KW-0539">Nucleus</keyword>
<organism evidence="10 11">
    <name type="scientific">Synchytrium endobioticum</name>
    <dbReference type="NCBI Taxonomy" id="286115"/>
    <lineage>
        <taxon>Eukaryota</taxon>
        <taxon>Fungi</taxon>
        <taxon>Fungi incertae sedis</taxon>
        <taxon>Chytridiomycota</taxon>
        <taxon>Chytridiomycota incertae sedis</taxon>
        <taxon>Chytridiomycetes</taxon>
        <taxon>Synchytriales</taxon>
        <taxon>Synchytriaceae</taxon>
        <taxon>Synchytrium</taxon>
    </lineage>
</organism>
<dbReference type="GO" id="GO:0006355">
    <property type="term" value="P:regulation of DNA-templated transcription"/>
    <property type="evidence" value="ECO:0007669"/>
    <property type="project" value="InterPro"/>
</dbReference>
<dbReference type="SUPFAM" id="SSF54160">
    <property type="entry name" value="Chromo domain-like"/>
    <property type="match status" value="1"/>
</dbReference>